<dbReference type="PANTHER" id="PTHR43294:SF20">
    <property type="entry name" value="P-TYPE ATPASE"/>
    <property type="match status" value="1"/>
</dbReference>
<dbReference type="SUPFAM" id="SSF81665">
    <property type="entry name" value="Calcium ATPase, transmembrane domain M"/>
    <property type="match status" value="1"/>
</dbReference>
<feature type="transmembrane region" description="Helical" evidence="10">
    <location>
        <begin position="662"/>
        <end position="682"/>
    </location>
</feature>
<feature type="transmembrane region" description="Helical" evidence="10">
    <location>
        <begin position="688"/>
        <end position="708"/>
    </location>
</feature>
<dbReference type="NCBIfam" id="TIGR01494">
    <property type="entry name" value="ATPase_P-type"/>
    <property type="match status" value="2"/>
</dbReference>
<dbReference type="InterPro" id="IPR006068">
    <property type="entry name" value="ATPase_P-typ_cation-transptr_C"/>
</dbReference>
<feature type="region of interest" description="Disordered" evidence="9">
    <location>
        <begin position="1"/>
        <end position="36"/>
    </location>
</feature>
<protein>
    <submittedName>
        <fullName evidence="12">ATPase</fullName>
    </submittedName>
</protein>
<evidence type="ECO:0000256" key="3">
    <source>
        <dbReference type="ARBA" id="ARBA00022692"/>
    </source>
</evidence>
<dbReference type="Proteomes" id="UP000622638">
    <property type="component" value="Unassembled WGS sequence"/>
</dbReference>
<keyword evidence="13" id="KW-1185">Reference proteome</keyword>
<dbReference type="SUPFAM" id="SSF81653">
    <property type="entry name" value="Calcium ATPase, transduction domain A"/>
    <property type="match status" value="1"/>
</dbReference>
<dbReference type="Gene3D" id="3.40.50.1000">
    <property type="entry name" value="HAD superfamily/HAD-like"/>
    <property type="match status" value="2"/>
</dbReference>
<dbReference type="InterPro" id="IPR050510">
    <property type="entry name" value="Cation_transp_ATPase_P-type"/>
</dbReference>
<name>A0ABQ1KJK7_9BURK</name>
<feature type="transmembrane region" description="Helical" evidence="10">
    <location>
        <begin position="800"/>
        <end position="822"/>
    </location>
</feature>
<evidence type="ECO:0000256" key="9">
    <source>
        <dbReference type="SAM" id="MobiDB-lite"/>
    </source>
</evidence>
<feature type="transmembrane region" description="Helical" evidence="10">
    <location>
        <begin position="729"/>
        <end position="756"/>
    </location>
</feature>
<dbReference type="InterPro" id="IPR018303">
    <property type="entry name" value="ATPase_P-typ_P_site"/>
</dbReference>
<dbReference type="SFLD" id="SFLDF00027">
    <property type="entry name" value="p-type_atpase"/>
    <property type="match status" value="1"/>
</dbReference>
<dbReference type="SUPFAM" id="SSF81660">
    <property type="entry name" value="Metal cation-transporting ATPase, ATP-binding domain N"/>
    <property type="match status" value="1"/>
</dbReference>
<keyword evidence="3 10" id="KW-0812">Transmembrane</keyword>
<dbReference type="EMBL" id="BMKG01000008">
    <property type="protein sequence ID" value="GGB99650.1"/>
    <property type="molecule type" value="Genomic_DNA"/>
</dbReference>
<dbReference type="InterPro" id="IPR008250">
    <property type="entry name" value="ATPase_P-typ_transduc_dom_A_sf"/>
</dbReference>
<dbReference type="InterPro" id="IPR023298">
    <property type="entry name" value="ATPase_P-typ_TM_dom_sf"/>
</dbReference>
<dbReference type="Pfam" id="PF00689">
    <property type="entry name" value="Cation_ATPase_C"/>
    <property type="match status" value="1"/>
</dbReference>
<evidence type="ECO:0000313" key="13">
    <source>
        <dbReference type="Proteomes" id="UP000622638"/>
    </source>
</evidence>
<evidence type="ECO:0000256" key="6">
    <source>
        <dbReference type="ARBA" id="ARBA00022967"/>
    </source>
</evidence>
<dbReference type="InterPro" id="IPR023214">
    <property type="entry name" value="HAD_sf"/>
</dbReference>
<dbReference type="SFLD" id="SFLDS00003">
    <property type="entry name" value="Haloacid_Dehalogenase"/>
    <property type="match status" value="1"/>
</dbReference>
<dbReference type="InterPro" id="IPR059000">
    <property type="entry name" value="ATPase_P-type_domA"/>
</dbReference>
<dbReference type="RefSeq" id="WP_229427702.1">
    <property type="nucleotide sequence ID" value="NZ_BMKG01000008.1"/>
</dbReference>
<dbReference type="PROSITE" id="PS00154">
    <property type="entry name" value="ATPASE_E1_E2"/>
    <property type="match status" value="1"/>
</dbReference>
<dbReference type="Pfam" id="PF00702">
    <property type="entry name" value="Hydrolase"/>
    <property type="match status" value="1"/>
</dbReference>
<gene>
    <name evidence="12" type="ORF">GCM10011572_21990</name>
</gene>
<comment type="similarity">
    <text evidence="2">Belongs to the cation transport ATPase (P-type) (TC 3.A.3) family. Type IIA subfamily.</text>
</comment>
<proteinExistence type="inferred from homology"/>
<evidence type="ECO:0000256" key="5">
    <source>
        <dbReference type="ARBA" id="ARBA00022840"/>
    </source>
</evidence>
<evidence type="ECO:0000256" key="4">
    <source>
        <dbReference type="ARBA" id="ARBA00022741"/>
    </source>
</evidence>
<comment type="subcellular location">
    <subcellularLocation>
        <location evidence="1">Membrane</location>
        <topology evidence="1">Multi-pass membrane protein</topology>
    </subcellularLocation>
</comment>
<dbReference type="SMART" id="SM00831">
    <property type="entry name" value="Cation_ATPase_N"/>
    <property type="match status" value="1"/>
</dbReference>
<reference evidence="13" key="1">
    <citation type="journal article" date="2019" name="Int. J. Syst. Evol. Microbiol.">
        <title>The Global Catalogue of Microorganisms (GCM) 10K type strain sequencing project: providing services to taxonomists for standard genome sequencing and annotation.</title>
        <authorList>
            <consortium name="The Broad Institute Genomics Platform"/>
            <consortium name="The Broad Institute Genome Sequencing Center for Infectious Disease"/>
            <person name="Wu L."/>
            <person name="Ma J."/>
        </authorList>
    </citation>
    <scope>NUCLEOTIDE SEQUENCE [LARGE SCALE GENOMIC DNA]</scope>
    <source>
        <strain evidence="13">CGMCC 1.15931</strain>
    </source>
</reference>
<keyword evidence="4" id="KW-0547">Nucleotide-binding</keyword>
<keyword evidence="8 10" id="KW-0472">Membrane</keyword>
<dbReference type="Pfam" id="PF00122">
    <property type="entry name" value="E1-E2_ATPase"/>
    <property type="match status" value="1"/>
</dbReference>
<evidence type="ECO:0000313" key="12">
    <source>
        <dbReference type="EMBL" id="GGB99650.1"/>
    </source>
</evidence>
<feature type="transmembrane region" description="Helical" evidence="10">
    <location>
        <begin position="768"/>
        <end position="788"/>
    </location>
</feature>
<evidence type="ECO:0000259" key="11">
    <source>
        <dbReference type="SMART" id="SM00831"/>
    </source>
</evidence>
<keyword evidence="6" id="KW-1278">Translocase</keyword>
<dbReference type="Pfam" id="PF00690">
    <property type="entry name" value="Cation_ATPase_N"/>
    <property type="match status" value="1"/>
</dbReference>
<feature type="domain" description="Cation-transporting P-type ATPase N-terminal" evidence="11">
    <location>
        <begin position="21"/>
        <end position="89"/>
    </location>
</feature>
<dbReference type="InterPro" id="IPR036412">
    <property type="entry name" value="HAD-like_sf"/>
</dbReference>
<keyword evidence="7 10" id="KW-1133">Transmembrane helix</keyword>
<sequence length="864" mass="89610">MSAPPGAVAPGGPGNRFDDPPGGSIDGTGSSDPRGLTAAEAARRLLQDGPNSLPEPERRTWRHIAFDAAREPMFLLLCGAALLYLLLGSALEGGFLLLMVAATVGMTLYQEGKTEHALRALRQLGSPQALVLRDGTPRRVAGSELVAGDVILLAEGARVPADARLCAADGLLVDESLLTGESVPVRKLAARGAMPPMRPGGEDLPWVYSGTLVVQGHGSAIVTATGTRSEIGRIGDSLRQLAPPPSPLQRQSALLARRFAVLGLAASALLVLVLGLRGGGWLEALLAGIALSISMLPEEFTVVLTVFPALGAWRLARANVLTRRLAAIETLGATSVLCVDKTGTLTENRMALHALWCGGVELAPGPALPPTHRALLRHAILATPERSHDPMEHALQAQADMLDVPARPAGARLVHEYGLTAARRALMLAWQGGPDPAIVAAKGAPESILALCRMEPDERAAALAAAAGLAARGLRVLAVAGATHDGPWPDDPAALPFGFLGLCALADPLRADIPDAVAACRAAGLRVIMITGDHPATAQAIAGQAGIAAGDVVNGAALDGLDDTALAARLSGANVCARIVPEQKLRIVQALQRGGAVVAMTGDGVNDAPALRAADVGVAMGLRGTDVAREAAQLTLLDDRFASIVDAVQAGRRIFDNMRKSMAYIVAIHVPIAGMALLPALLGWPAMLYPAHIVFLELVIDPACALVFENEPAERDLMRRPPRPRDMPLFSTRAILRALGEGAAVLAVLALCYGVAAARLPADTARAFGFASLVLANLALLLSHRVRGGGLRALAASNPLFWGVAGTALAMLAATLYVPLLARLFHFAPLTVPQLVMAAGVGLLIMAGLQLARAVLARLHPRPG</sequence>
<evidence type="ECO:0000256" key="2">
    <source>
        <dbReference type="ARBA" id="ARBA00005675"/>
    </source>
</evidence>
<feature type="transmembrane region" description="Helical" evidence="10">
    <location>
        <begin position="93"/>
        <end position="109"/>
    </location>
</feature>
<dbReference type="PRINTS" id="PR00120">
    <property type="entry name" value="HATPASE"/>
</dbReference>
<dbReference type="Gene3D" id="2.70.150.10">
    <property type="entry name" value="Calcium-transporting ATPase, cytoplasmic transduction domain A"/>
    <property type="match status" value="1"/>
</dbReference>
<dbReference type="Gene3D" id="1.20.1110.10">
    <property type="entry name" value="Calcium-transporting ATPase, transmembrane domain"/>
    <property type="match status" value="2"/>
</dbReference>
<evidence type="ECO:0000256" key="8">
    <source>
        <dbReference type="ARBA" id="ARBA00023136"/>
    </source>
</evidence>
<dbReference type="PRINTS" id="PR00119">
    <property type="entry name" value="CATATPASE"/>
</dbReference>
<evidence type="ECO:0000256" key="7">
    <source>
        <dbReference type="ARBA" id="ARBA00022989"/>
    </source>
</evidence>
<dbReference type="InterPro" id="IPR004014">
    <property type="entry name" value="ATPase_P-typ_cation-transptr_N"/>
</dbReference>
<dbReference type="InterPro" id="IPR023299">
    <property type="entry name" value="ATPase_P-typ_cyto_dom_N"/>
</dbReference>
<keyword evidence="5" id="KW-0067">ATP-binding</keyword>
<feature type="transmembrane region" description="Helical" evidence="10">
    <location>
        <begin position="834"/>
        <end position="856"/>
    </location>
</feature>
<dbReference type="Gene3D" id="3.40.1110.10">
    <property type="entry name" value="Calcium-transporting ATPase, cytoplasmic domain N"/>
    <property type="match status" value="2"/>
</dbReference>
<evidence type="ECO:0000256" key="1">
    <source>
        <dbReference type="ARBA" id="ARBA00004141"/>
    </source>
</evidence>
<dbReference type="InterPro" id="IPR044492">
    <property type="entry name" value="P_typ_ATPase_HD_dom"/>
</dbReference>
<dbReference type="SFLD" id="SFLDG00002">
    <property type="entry name" value="C1.7:_P-type_atpase_like"/>
    <property type="match status" value="1"/>
</dbReference>
<evidence type="ECO:0000256" key="10">
    <source>
        <dbReference type="SAM" id="Phobius"/>
    </source>
</evidence>
<dbReference type="InterPro" id="IPR001757">
    <property type="entry name" value="P_typ_ATPase"/>
</dbReference>
<dbReference type="SUPFAM" id="SSF56784">
    <property type="entry name" value="HAD-like"/>
    <property type="match status" value="1"/>
</dbReference>
<organism evidence="12 13">
    <name type="scientific">Pseudoduganella buxea</name>
    <dbReference type="NCBI Taxonomy" id="1949069"/>
    <lineage>
        <taxon>Bacteria</taxon>
        <taxon>Pseudomonadati</taxon>
        <taxon>Pseudomonadota</taxon>
        <taxon>Betaproteobacteria</taxon>
        <taxon>Burkholderiales</taxon>
        <taxon>Oxalobacteraceae</taxon>
        <taxon>Telluria group</taxon>
        <taxon>Pseudoduganella</taxon>
    </lineage>
</organism>
<comment type="caution">
    <text evidence="12">The sequence shown here is derived from an EMBL/GenBank/DDBJ whole genome shotgun (WGS) entry which is preliminary data.</text>
</comment>
<dbReference type="PANTHER" id="PTHR43294">
    <property type="entry name" value="SODIUM/POTASSIUM-TRANSPORTING ATPASE SUBUNIT ALPHA"/>
    <property type="match status" value="1"/>
</dbReference>
<accession>A0ABQ1KJK7</accession>
<feature type="transmembrane region" description="Helical" evidence="10">
    <location>
        <begin position="259"/>
        <end position="280"/>
    </location>
</feature>
<feature type="transmembrane region" description="Helical" evidence="10">
    <location>
        <begin position="300"/>
        <end position="316"/>
    </location>
</feature>